<dbReference type="SUPFAM" id="SSF101960">
    <property type="entry name" value="Stabilizer of iron transporter SufD"/>
    <property type="match status" value="1"/>
</dbReference>
<dbReference type="InterPro" id="IPR037284">
    <property type="entry name" value="SUF_FeS_clus_asmbl_SufBD_sf"/>
</dbReference>
<organism evidence="2">
    <name type="scientific">uncultured bacterium</name>
    <name type="common">gcode 4</name>
    <dbReference type="NCBI Taxonomy" id="1234023"/>
    <lineage>
        <taxon>Bacteria</taxon>
        <taxon>environmental samples</taxon>
    </lineage>
</organism>
<dbReference type="PANTHER" id="PTHR43575:SF1">
    <property type="entry name" value="PROTEIN ABCI7, CHLOROPLASTIC"/>
    <property type="match status" value="1"/>
</dbReference>
<comment type="caution">
    <text evidence="2">The sequence shown here is derived from an EMBL/GenBank/DDBJ whole genome shotgun (WGS) entry which is preliminary data.</text>
</comment>
<dbReference type="Pfam" id="PF01458">
    <property type="entry name" value="SUFBD_core"/>
    <property type="match status" value="1"/>
</dbReference>
<feature type="domain" description="SUF system FeS cluster assembly SufBD core" evidence="1">
    <location>
        <begin position="39"/>
        <end position="193"/>
    </location>
</feature>
<proteinExistence type="predicted"/>
<dbReference type="AlphaFoldDB" id="K1XZ56"/>
<name>K1XZ56_9BACT</name>
<gene>
    <name evidence="2" type="ORF">ACD_78C00115G0020</name>
</gene>
<dbReference type="GO" id="GO:0016226">
    <property type="term" value="P:iron-sulfur cluster assembly"/>
    <property type="evidence" value="ECO:0007669"/>
    <property type="project" value="InterPro"/>
</dbReference>
<accession>K1XZ56</accession>
<dbReference type="PANTHER" id="PTHR43575">
    <property type="entry name" value="PROTEIN ABCI7, CHLOROPLASTIC"/>
    <property type="match status" value="1"/>
</dbReference>
<sequence length="220" mass="24560">MKSQIQYFHLLPKTIEIPSHESWILLDEANDDADKIIILAEWAKLDFYSARTSGKLKLNIAHQGTNSHSRIQCGFHVSENGKIEAIIKSSFEANHATSEIRILSLADSLGEVLLDSAIDIKEGTKQIVGRLKERHIFLGSSGKIRGIPALIVHSDDIEASHALAIDRISDEELFYLRSRGFNRDEGTGLLLDGAVSEIFAGLEKMDEEMYERCKKSVLGR</sequence>
<evidence type="ECO:0000259" key="1">
    <source>
        <dbReference type="Pfam" id="PF01458"/>
    </source>
</evidence>
<dbReference type="InterPro" id="IPR000825">
    <property type="entry name" value="SUF_FeS_clus_asmbl_SufBD_core"/>
</dbReference>
<protein>
    <recommendedName>
        <fullName evidence="1">SUF system FeS cluster assembly SufBD core domain-containing protein</fullName>
    </recommendedName>
</protein>
<dbReference type="InterPro" id="IPR055346">
    <property type="entry name" value="Fe-S_cluster_assembly_SufBD"/>
</dbReference>
<reference evidence="2" key="1">
    <citation type="journal article" date="2012" name="Science">
        <title>Fermentation, hydrogen, and sulfur metabolism in multiple uncultivated bacterial phyla.</title>
        <authorList>
            <person name="Wrighton K.C."/>
            <person name="Thomas B.C."/>
            <person name="Sharon I."/>
            <person name="Miller C.S."/>
            <person name="Castelle C.J."/>
            <person name="VerBerkmoes N.C."/>
            <person name="Wilkins M.J."/>
            <person name="Hettich R.L."/>
            <person name="Lipton M.S."/>
            <person name="Williams K.H."/>
            <person name="Long P.E."/>
            <person name="Banfield J.F."/>
        </authorList>
    </citation>
    <scope>NUCLEOTIDE SEQUENCE [LARGE SCALE GENOMIC DNA]</scope>
</reference>
<evidence type="ECO:0000313" key="2">
    <source>
        <dbReference type="EMBL" id="EKD30236.1"/>
    </source>
</evidence>
<dbReference type="EMBL" id="AMFJ01034115">
    <property type="protein sequence ID" value="EKD30236.1"/>
    <property type="molecule type" value="Genomic_DNA"/>
</dbReference>